<dbReference type="EMBL" id="CP107551">
    <property type="protein sequence ID" value="UYP18326.1"/>
    <property type="molecule type" value="Genomic_DNA"/>
</dbReference>
<gene>
    <name evidence="1" type="ORF">OED52_16930</name>
</gene>
<dbReference type="Proteomes" id="UP001156484">
    <property type="component" value="Chromosome"/>
</dbReference>
<keyword evidence="2" id="KW-1185">Reference proteome</keyword>
<sequence>MKNPRSSRLLVALLGVLAVAGAAIFNTGLVGQTLASWTDRVFGSSTFGASPVALNGYAQSVSGRSKIGRPLTNDTFDGVETEKTAQDRGRASLGNPNFVVFEADGLLGAGYISVEAAVCASYLSTEGTCASTDVVADAVSSTKNIVAKTTRLLGVTVFSSPTGEVFTTSATCKEGQAPSVTPPSGTMILKGTSSLLDPDQTIVVPQASLTGGVATATAETRNGTATLTHTVVVNANQASSTLRLYIDGVGWYLDMIVVHAACGMGVPLPSLEGFGATSAMAPMMLRAQELPVCTPEIEALRPEDEFLVEENDEAGTTTDVVPTEPVDPELVDSEDVSDELEVVEDITEETVEPTSCEPTTTTAPLAAKRTLLSPLDLLITDGVIGEAAPQPPLELEEEAGDTEIVADDEDAASDKSATVTTTTGTTAPEETEAKDGDKADGDSEETSESAEPTTTTPGTTTSGTTTSTTKAPSGPTTPSRVKTEVPFTMVATDGSTLGTAEIVDIVRGTDCVSVKLDVTTADEPGTTSLGGLRTKDFREVLSDGSTVPVETTSVACTDGTPLPTTFSAGKEYSGWVTFALTNGSNSVMLRPEGTAGWIFTLPPVPVPTVTVPTVTAPSTTTGESTPTVETETTTSAPETTEGAETTTSDDDTLDG</sequence>
<accession>A0ACD4DEA1</accession>
<reference evidence="1" key="1">
    <citation type="submission" date="2022-10" db="EMBL/GenBank/DDBJ databases">
        <title>Rhodococcus ferula Z13 complete genome.</title>
        <authorList>
            <person name="Long X."/>
            <person name="Zang M."/>
        </authorList>
    </citation>
    <scope>NUCLEOTIDE SEQUENCE</scope>
    <source>
        <strain evidence="1">Z13</strain>
    </source>
</reference>
<name>A0ACD4DEA1_9NOCA</name>
<organism evidence="1 2">
    <name type="scientific">Rhodococcus sacchari</name>
    <dbReference type="NCBI Taxonomy" id="2962047"/>
    <lineage>
        <taxon>Bacteria</taxon>
        <taxon>Bacillati</taxon>
        <taxon>Actinomycetota</taxon>
        <taxon>Actinomycetes</taxon>
        <taxon>Mycobacteriales</taxon>
        <taxon>Nocardiaceae</taxon>
        <taxon>Rhodococcus</taxon>
    </lineage>
</organism>
<evidence type="ECO:0000313" key="1">
    <source>
        <dbReference type="EMBL" id="UYP18326.1"/>
    </source>
</evidence>
<proteinExistence type="predicted"/>
<protein>
    <submittedName>
        <fullName evidence="1">Uncharacterized protein</fullName>
    </submittedName>
</protein>
<evidence type="ECO:0000313" key="2">
    <source>
        <dbReference type="Proteomes" id="UP001156484"/>
    </source>
</evidence>